<keyword evidence="3" id="KW-1185">Reference proteome</keyword>
<dbReference type="EMBL" id="BDQX01000011">
    <property type="protein sequence ID" value="GBG05594.1"/>
    <property type="molecule type" value="Genomic_DNA"/>
</dbReference>
<organism evidence="2 3">
    <name type="scientific">Paenibacillus agaridevorans</name>
    <dbReference type="NCBI Taxonomy" id="171404"/>
    <lineage>
        <taxon>Bacteria</taxon>
        <taxon>Bacillati</taxon>
        <taxon>Bacillota</taxon>
        <taxon>Bacilli</taxon>
        <taxon>Bacillales</taxon>
        <taxon>Paenibacillaceae</taxon>
        <taxon>Paenibacillus</taxon>
    </lineage>
</organism>
<dbReference type="SUPFAM" id="SSF48208">
    <property type="entry name" value="Six-hairpin glycosidases"/>
    <property type="match status" value="1"/>
</dbReference>
<reference evidence="2 3" key="1">
    <citation type="submission" date="2017-08" db="EMBL/GenBank/DDBJ databases">
        <title>Substantial Increase in Enzyme Production by Combined Drug-Resistance Mutations in Paenibacillus agaridevorans.</title>
        <authorList>
            <person name="Tanaka Y."/>
            <person name="Funane K."/>
            <person name="Hosaka T."/>
            <person name="Shiwa Y."/>
            <person name="Fujita N."/>
            <person name="Miyazaki T."/>
            <person name="Yoshikawa H."/>
            <person name="Murakami K."/>
            <person name="Kasahara K."/>
            <person name="Inaoka T."/>
            <person name="Hiraga Y."/>
            <person name="Ochi K."/>
        </authorList>
    </citation>
    <scope>NUCLEOTIDE SEQUENCE [LARGE SCALE GENOMIC DNA]</scope>
    <source>
        <strain evidence="2 3">T-3040</strain>
    </source>
</reference>
<dbReference type="GO" id="GO:0016787">
    <property type="term" value="F:hydrolase activity"/>
    <property type="evidence" value="ECO:0007669"/>
    <property type="project" value="UniProtKB-KW"/>
</dbReference>
<dbReference type="PANTHER" id="PTHR33886:SF8">
    <property type="entry name" value="UNSATURATED RHAMNOGALACTURONAN HYDROLASE (EUROFUNG)"/>
    <property type="match status" value="1"/>
</dbReference>
<keyword evidence="1" id="KW-0378">Hydrolase</keyword>
<accession>A0A2R5EQB8</accession>
<dbReference type="Proteomes" id="UP000245202">
    <property type="component" value="Unassembled WGS sequence"/>
</dbReference>
<protein>
    <recommendedName>
        <fullName evidence="4">Glycosyl hydrolase</fullName>
    </recommendedName>
</protein>
<gene>
    <name evidence="2" type="ORF">PAT3040_00078</name>
</gene>
<proteinExistence type="predicted"/>
<dbReference type="Gene3D" id="1.50.10.10">
    <property type="match status" value="1"/>
</dbReference>
<evidence type="ECO:0000313" key="2">
    <source>
        <dbReference type="EMBL" id="GBG05594.1"/>
    </source>
</evidence>
<dbReference type="Pfam" id="PF07470">
    <property type="entry name" value="Glyco_hydro_88"/>
    <property type="match status" value="1"/>
</dbReference>
<dbReference type="InterPro" id="IPR008928">
    <property type="entry name" value="6-hairpin_glycosidase_sf"/>
</dbReference>
<evidence type="ECO:0008006" key="4">
    <source>
        <dbReference type="Google" id="ProtNLM"/>
    </source>
</evidence>
<dbReference type="InterPro" id="IPR052043">
    <property type="entry name" value="PolySaccharide_Degr_Enz"/>
</dbReference>
<evidence type="ECO:0000313" key="3">
    <source>
        <dbReference type="Proteomes" id="UP000245202"/>
    </source>
</evidence>
<evidence type="ECO:0000256" key="1">
    <source>
        <dbReference type="ARBA" id="ARBA00022801"/>
    </source>
</evidence>
<dbReference type="GO" id="GO:0005975">
    <property type="term" value="P:carbohydrate metabolic process"/>
    <property type="evidence" value="ECO:0007669"/>
    <property type="project" value="InterPro"/>
</dbReference>
<dbReference type="InterPro" id="IPR012341">
    <property type="entry name" value="6hp_glycosidase-like_sf"/>
</dbReference>
<dbReference type="AlphaFoldDB" id="A0A2R5EQB8"/>
<comment type="caution">
    <text evidence="2">The sequence shown here is derived from an EMBL/GenBank/DDBJ whole genome shotgun (WGS) entry which is preliminary data.</text>
</comment>
<dbReference type="InterPro" id="IPR010905">
    <property type="entry name" value="Glyco_hydro_88"/>
</dbReference>
<name>A0A2R5EQB8_9BACL</name>
<dbReference type="RefSeq" id="WP_108991070.1">
    <property type="nucleotide sequence ID" value="NZ_BDQX01000011.1"/>
</dbReference>
<sequence length="736" mass="85027">MLTTQHFDEQQSMHARCGLNTQRILENIANRYIGTHPSNSFTWRLYSRQGFRQLADGRYDLNLGEKFPDAKNGQFGYAFTQIWSETDRVVEWGLSCYGPAIVYVNGLQFYKTEAVDELNPTKKSSLKIPLNSGWTTLMIKLRKTASGFGCILGTIRSKWANPPALSPFKERAGQAGWIYSLPTDEDVYRDRALPVPDQSEMETGIEWRPSLRWGADKIRQPVFTRMFGNQIKTAQYAFGWTRLLCQSPGKQLYSFRGTTQSAALTVWINGIEVFHSRASEPIHFDIDLAYGQHQLLIRSESNGEDWGFHLDIHQNDKLCEIELPHPIQGTDERWLYAGPFQNDRTYKPEELQTMYTVWEPENGGLYWRLDQPNAWVRPYLENMNFARWNYPLGVTLYGLLHAGRMLEREDIVHYVTHHISECTKLYDYALWDGQQYGFPWVNHQLVELDMLDDCGSFGFAMLEAYTEEQESTYLKVAEAIADFIINRQERREDGAFYRESPGYYMEKTLWGDDLYMSTPFMKRYYSLTGDVAILDDAVEQFMSYKKYLYMPELKIMSHVYDFKFNTATYVPWGRGNGWPIFSLSELLEVLPSTHSRRADLVAFFQEFCDGILSLQGENGLWHQVLTHPDSYEETSCTAMFIYAFCRGLRMGILKDNRSAFEASIQLAWKGLTSRAIDQYGNVHGVCVGSKYAFTADYYKDDLKWKTNDAHGIGIVLLAGIEVEQLKIFLGSDETLQ</sequence>
<dbReference type="PANTHER" id="PTHR33886">
    <property type="entry name" value="UNSATURATED RHAMNOGALACTURONAN HYDROLASE (EUROFUNG)"/>
    <property type="match status" value="1"/>
</dbReference>